<evidence type="ECO:0000313" key="4">
    <source>
        <dbReference type="Proteomes" id="UP000530268"/>
    </source>
</evidence>
<dbReference type="InterPro" id="IPR050563">
    <property type="entry name" value="4-hydroxybenzoyl-CoA_TE"/>
</dbReference>
<evidence type="ECO:0000256" key="1">
    <source>
        <dbReference type="ARBA" id="ARBA00005953"/>
    </source>
</evidence>
<dbReference type="PANTHER" id="PTHR31793:SF27">
    <property type="entry name" value="NOVEL THIOESTERASE SUPERFAMILY DOMAIN AND SAPOSIN A-TYPE DOMAIN CONTAINING PROTEIN (0610012H03RIK)"/>
    <property type="match status" value="1"/>
</dbReference>
<organism evidence="3 4">
    <name type="scientific">Sulfitobacter undariae</name>
    <dbReference type="NCBI Taxonomy" id="1563671"/>
    <lineage>
        <taxon>Bacteria</taxon>
        <taxon>Pseudomonadati</taxon>
        <taxon>Pseudomonadota</taxon>
        <taxon>Alphaproteobacteria</taxon>
        <taxon>Rhodobacterales</taxon>
        <taxon>Roseobacteraceae</taxon>
        <taxon>Sulfitobacter</taxon>
    </lineage>
</organism>
<dbReference type="SUPFAM" id="SSF54637">
    <property type="entry name" value="Thioesterase/thiol ester dehydrase-isomerase"/>
    <property type="match status" value="1"/>
</dbReference>
<reference evidence="3 4" key="1">
    <citation type="submission" date="2020-08" db="EMBL/GenBank/DDBJ databases">
        <title>Genomic Encyclopedia of Type Strains, Phase IV (KMG-IV): sequencing the most valuable type-strain genomes for metagenomic binning, comparative biology and taxonomic classification.</title>
        <authorList>
            <person name="Goeker M."/>
        </authorList>
    </citation>
    <scope>NUCLEOTIDE SEQUENCE [LARGE SCALE GENOMIC DNA]</scope>
    <source>
        <strain evidence="3 4">DSM 102234</strain>
    </source>
</reference>
<sequence>MNTRKTVSQRSDYPQFCDIQTRWQDNDVYQHVNNVTYYAFFDTAVNQHLIANDVLDILNGDLIGLVVESGCRYLSPISFPDQLEVGLKVSKLGNSSVTYALAVFVRGDETPAAEGHFVHVFVDRQTRRPVPMPDDLRAVLGALQAN</sequence>
<proteinExistence type="inferred from homology"/>
<gene>
    <name evidence="3" type="ORF">GGR95_000146</name>
</gene>
<keyword evidence="4" id="KW-1185">Reference proteome</keyword>
<dbReference type="GO" id="GO:0047617">
    <property type="term" value="F:fatty acyl-CoA hydrolase activity"/>
    <property type="evidence" value="ECO:0007669"/>
    <property type="project" value="TreeGrafter"/>
</dbReference>
<dbReference type="InterPro" id="IPR029069">
    <property type="entry name" value="HotDog_dom_sf"/>
</dbReference>
<dbReference type="Proteomes" id="UP000530268">
    <property type="component" value="Unassembled WGS sequence"/>
</dbReference>
<keyword evidence="2 3" id="KW-0378">Hydrolase</keyword>
<dbReference type="Gene3D" id="3.10.129.10">
    <property type="entry name" value="Hotdog Thioesterase"/>
    <property type="match status" value="1"/>
</dbReference>
<accession>A0A7W6E0K8</accession>
<dbReference type="EMBL" id="JACIEI010000001">
    <property type="protein sequence ID" value="MBB3992527.1"/>
    <property type="molecule type" value="Genomic_DNA"/>
</dbReference>
<dbReference type="EC" id="3.1.2.-" evidence="3"/>
<dbReference type="Pfam" id="PF13279">
    <property type="entry name" value="4HBT_2"/>
    <property type="match status" value="1"/>
</dbReference>
<evidence type="ECO:0000256" key="2">
    <source>
        <dbReference type="ARBA" id="ARBA00022801"/>
    </source>
</evidence>
<comment type="similarity">
    <text evidence="1">Belongs to the 4-hydroxybenzoyl-CoA thioesterase family.</text>
</comment>
<dbReference type="PANTHER" id="PTHR31793">
    <property type="entry name" value="4-HYDROXYBENZOYL-COA THIOESTERASE FAMILY MEMBER"/>
    <property type="match status" value="1"/>
</dbReference>
<protein>
    <submittedName>
        <fullName evidence="3">Acyl-CoA thioester hydrolase</fullName>
        <ecNumber evidence="3">3.1.2.-</ecNumber>
    </submittedName>
</protein>
<name>A0A7W6E0K8_9RHOB</name>
<dbReference type="AlphaFoldDB" id="A0A7W6E0K8"/>
<evidence type="ECO:0000313" key="3">
    <source>
        <dbReference type="EMBL" id="MBB3992527.1"/>
    </source>
</evidence>
<dbReference type="RefSeq" id="WP_184561766.1">
    <property type="nucleotide sequence ID" value="NZ_JACIEI010000001.1"/>
</dbReference>
<dbReference type="CDD" id="cd00586">
    <property type="entry name" value="4HBT"/>
    <property type="match status" value="1"/>
</dbReference>
<comment type="caution">
    <text evidence="3">The sequence shown here is derived from an EMBL/GenBank/DDBJ whole genome shotgun (WGS) entry which is preliminary data.</text>
</comment>